<sequence>MIMDKHNPSPIRTFLTPPTGFLPPLSRLSNQSTQDIVHALQKLRNLYWPPPVPAALSLPKRKLVTLIHDDSVPDSGYASAEEDDEPAEAELGIDHSPGDADETLEILRSDSLERAFAIKWVTGFIARADVWASIPTCQDQQNIRTELLDEASSLLSAFIGDEDEDEENYTRSFSFQSEYGPPIEIELNDTMLEGDHTSVGLQSWGSAIVFAEKMCATPNQFSLSSDGAKSLRVLELGAGTGLLSIVAAKILQDTTPLVVATDYHPDVLANLSANVSTNFPTCDPLPVAVRELDWESPSYLPPLDCPFDVILAADVIYHPSHAQWIKGCAERLLARPCADSPKGGTFWMIMALRTTGRHEGLDNTVYDVFPDVSEVPNVGVPVLAVLGKEETRKIDGIGRVDESGYRLFEIGWTGYTL</sequence>
<accession>A0A9P6CKF8</accession>
<evidence type="ECO:0000313" key="3">
    <source>
        <dbReference type="Proteomes" id="UP000807353"/>
    </source>
</evidence>
<dbReference type="InterPro" id="IPR029063">
    <property type="entry name" value="SAM-dependent_MTases_sf"/>
</dbReference>
<dbReference type="Proteomes" id="UP000807353">
    <property type="component" value="Unassembled WGS sequence"/>
</dbReference>
<name>A0A9P6CKF8_9AGAR</name>
<dbReference type="PANTHER" id="PTHR14614">
    <property type="entry name" value="HEPATOCELLULAR CARCINOMA-ASSOCIATED ANTIGEN"/>
    <property type="match status" value="1"/>
</dbReference>
<dbReference type="Gene3D" id="3.40.50.150">
    <property type="entry name" value="Vaccinia Virus protein VP39"/>
    <property type="match status" value="1"/>
</dbReference>
<dbReference type="InterPro" id="IPR019410">
    <property type="entry name" value="Methyltransf_16"/>
</dbReference>
<proteinExistence type="predicted"/>
<organism evidence="2 3">
    <name type="scientific">Collybia nuda</name>
    <dbReference type="NCBI Taxonomy" id="64659"/>
    <lineage>
        <taxon>Eukaryota</taxon>
        <taxon>Fungi</taxon>
        <taxon>Dikarya</taxon>
        <taxon>Basidiomycota</taxon>
        <taxon>Agaricomycotina</taxon>
        <taxon>Agaricomycetes</taxon>
        <taxon>Agaricomycetidae</taxon>
        <taxon>Agaricales</taxon>
        <taxon>Tricholomatineae</taxon>
        <taxon>Clitocybaceae</taxon>
        <taxon>Collybia</taxon>
    </lineage>
</organism>
<reference evidence="2" key="1">
    <citation type="submission" date="2020-11" db="EMBL/GenBank/DDBJ databases">
        <authorList>
            <consortium name="DOE Joint Genome Institute"/>
            <person name="Ahrendt S."/>
            <person name="Riley R."/>
            <person name="Andreopoulos W."/>
            <person name="Labutti K."/>
            <person name="Pangilinan J."/>
            <person name="Ruiz-Duenas F.J."/>
            <person name="Barrasa J.M."/>
            <person name="Sanchez-Garcia M."/>
            <person name="Camarero S."/>
            <person name="Miyauchi S."/>
            <person name="Serrano A."/>
            <person name="Linde D."/>
            <person name="Babiker R."/>
            <person name="Drula E."/>
            <person name="Ayuso-Fernandez I."/>
            <person name="Pacheco R."/>
            <person name="Padilla G."/>
            <person name="Ferreira P."/>
            <person name="Barriuso J."/>
            <person name="Kellner H."/>
            <person name="Castanera R."/>
            <person name="Alfaro M."/>
            <person name="Ramirez L."/>
            <person name="Pisabarro A.G."/>
            <person name="Kuo A."/>
            <person name="Tritt A."/>
            <person name="Lipzen A."/>
            <person name="He G."/>
            <person name="Yan M."/>
            <person name="Ng V."/>
            <person name="Cullen D."/>
            <person name="Martin F."/>
            <person name="Rosso M.-N."/>
            <person name="Henrissat B."/>
            <person name="Hibbett D."/>
            <person name="Martinez A.T."/>
            <person name="Grigoriev I.V."/>
        </authorList>
    </citation>
    <scope>NUCLEOTIDE SEQUENCE</scope>
    <source>
        <strain evidence="2">CBS 247.69</strain>
    </source>
</reference>
<dbReference type="OrthoDB" id="433955at2759"/>
<dbReference type="PANTHER" id="PTHR14614:SF147">
    <property type="entry name" value="S-ADENOSYLMETHIONINE-DEPENDENT METHYLTRANSFERASE OF THE SEVEN BETA-STRAND FAMILY"/>
    <property type="match status" value="1"/>
</dbReference>
<evidence type="ECO:0008006" key="4">
    <source>
        <dbReference type="Google" id="ProtNLM"/>
    </source>
</evidence>
<keyword evidence="3" id="KW-1185">Reference proteome</keyword>
<protein>
    <recommendedName>
        <fullName evidence="4">S-adenosylmethionine-dependent methyltransferase</fullName>
    </recommendedName>
</protein>
<evidence type="ECO:0000313" key="2">
    <source>
        <dbReference type="EMBL" id="KAF9469507.1"/>
    </source>
</evidence>
<dbReference type="EMBL" id="MU150229">
    <property type="protein sequence ID" value="KAF9469507.1"/>
    <property type="molecule type" value="Genomic_DNA"/>
</dbReference>
<dbReference type="GO" id="GO:0008757">
    <property type="term" value="F:S-adenosylmethionine-dependent methyltransferase activity"/>
    <property type="evidence" value="ECO:0007669"/>
    <property type="project" value="UniProtKB-ARBA"/>
</dbReference>
<dbReference type="AlphaFoldDB" id="A0A9P6CKF8"/>
<comment type="caution">
    <text evidence="2">The sequence shown here is derived from an EMBL/GenBank/DDBJ whole genome shotgun (WGS) entry which is preliminary data.</text>
</comment>
<feature type="region of interest" description="Disordered" evidence="1">
    <location>
        <begin position="74"/>
        <end position="99"/>
    </location>
</feature>
<dbReference type="SUPFAM" id="SSF53335">
    <property type="entry name" value="S-adenosyl-L-methionine-dependent methyltransferases"/>
    <property type="match status" value="1"/>
</dbReference>
<gene>
    <name evidence="2" type="ORF">BDZ94DRAFT_1242558</name>
</gene>
<dbReference type="Pfam" id="PF10294">
    <property type="entry name" value="Methyltransf_16"/>
    <property type="match status" value="1"/>
</dbReference>
<evidence type="ECO:0000256" key="1">
    <source>
        <dbReference type="SAM" id="MobiDB-lite"/>
    </source>
</evidence>
<dbReference type="CDD" id="cd02440">
    <property type="entry name" value="AdoMet_MTases"/>
    <property type="match status" value="1"/>
</dbReference>